<proteinExistence type="predicted"/>
<dbReference type="EMBL" id="BAAATE010000006">
    <property type="protein sequence ID" value="GAA2657484.1"/>
    <property type="molecule type" value="Genomic_DNA"/>
</dbReference>
<evidence type="ECO:0000313" key="1">
    <source>
        <dbReference type="EMBL" id="GAA2657484.1"/>
    </source>
</evidence>
<accession>A0ABN3RPM3</accession>
<name>A0ABN3RPM3_9ACTN</name>
<organism evidence="1 2">
    <name type="scientific">Nonomuraea recticatena</name>
    <dbReference type="NCBI Taxonomy" id="46178"/>
    <lineage>
        <taxon>Bacteria</taxon>
        <taxon>Bacillati</taxon>
        <taxon>Actinomycetota</taxon>
        <taxon>Actinomycetes</taxon>
        <taxon>Streptosporangiales</taxon>
        <taxon>Streptosporangiaceae</taxon>
        <taxon>Nonomuraea</taxon>
    </lineage>
</organism>
<keyword evidence="2" id="KW-1185">Reference proteome</keyword>
<gene>
    <name evidence="1" type="ORF">GCM10010412_028140</name>
</gene>
<evidence type="ECO:0000313" key="2">
    <source>
        <dbReference type="Proteomes" id="UP001501666"/>
    </source>
</evidence>
<sequence>MAILAKLATPAQAVHIQLGRVIHPEASYRSSDGYVAHRAPGDSATYWLFWPGHDRPTCHATLADAEEAVTQGRRRAG</sequence>
<reference evidence="1 2" key="1">
    <citation type="journal article" date="2019" name="Int. J. Syst. Evol. Microbiol.">
        <title>The Global Catalogue of Microorganisms (GCM) 10K type strain sequencing project: providing services to taxonomists for standard genome sequencing and annotation.</title>
        <authorList>
            <consortium name="The Broad Institute Genomics Platform"/>
            <consortium name="The Broad Institute Genome Sequencing Center for Infectious Disease"/>
            <person name="Wu L."/>
            <person name="Ma J."/>
        </authorList>
    </citation>
    <scope>NUCLEOTIDE SEQUENCE [LARGE SCALE GENOMIC DNA]</scope>
    <source>
        <strain evidence="1 2">JCM 6835</strain>
    </source>
</reference>
<dbReference type="RefSeq" id="WP_346146507.1">
    <property type="nucleotide sequence ID" value="NZ_BAAATE010000006.1"/>
</dbReference>
<dbReference type="Proteomes" id="UP001501666">
    <property type="component" value="Unassembled WGS sequence"/>
</dbReference>
<comment type="caution">
    <text evidence="1">The sequence shown here is derived from an EMBL/GenBank/DDBJ whole genome shotgun (WGS) entry which is preliminary data.</text>
</comment>
<protein>
    <submittedName>
        <fullName evidence="1">Uncharacterized protein</fullName>
    </submittedName>
</protein>